<proteinExistence type="predicted"/>
<protein>
    <submittedName>
        <fullName evidence="2">Uncharacterized protein</fullName>
    </submittedName>
</protein>
<keyword evidence="3" id="KW-1185">Reference proteome</keyword>
<name>A0ABV8D5P4_9BURK</name>
<comment type="caution">
    <text evidence="2">The sequence shown here is derived from an EMBL/GenBank/DDBJ whole genome shotgun (WGS) entry which is preliminary data.</text>
</comment>
<evidence type="ECO:0000256" key="1">
    <source>
        <dbReference type="SAM" id="MobiDB-lite"/>
    </source>
</evidence>
<evidence type="ECO:0000313" key="3">
    <source>
        <dbReference type="Proteomes" id="UP001595693"/>
    </source>
</evidence>
<sequence>MNALITDEQRMLVLANSRDFLQKLDSDSARWPSGSPEKRQSMRPPVASGICPSP</sequence>
<gene>
    <name evidence="2" type="ORF">ACFOW3_04465</name>
</gene>
<evidence type="ECO:0000313" key="2">
    <source>
        <dbReference type="EMBL" id="MFC3933874.1"/>
    </source>
</evidence>
<feature type="region of interest" description="Disordered" evidence="1">
    <location>
        <begin position="25"/>
        <end position="54"/>
    </location>
</feature>
<dbReference type="Proteomes" id="UP001595693">
    <property type="component" value="Unassembled WGS sequence"/>
</dbReference>
<dbReference type="EMBL" id="JBHSAJ010000007">
    <property type="protein sequence ID" value="MFC3933874.1"/>
    <property type="molecule type" value="Genomic_DNA"/>
</dbReference>
<reference evidence="3" key="1">
    <citation type="journal article" date="2019" name="Int. J. Syst. Evol. Microbiol.">
        <title>The Global Catalogue of Microorganisms (GCM) 10K type strain sequencing project: providing services to taxonomists for standard genome sequencing and annotation.</title>
        <authorList>
            <consortium name="The Broad Institute Genomics Platform"/>
            <consortium name="The Broad Institute Genome Sequencing Center for Infectious Disease"/>
            <person name="Wu L."/>
            <person name="Ma J."/>
        </authorList>
    </citation>
    <scope>NUCLEOTIDE SEQUENCE [LARGE SCALE GENOMIC DNA]</scope>
    <source>
        <strain evidence="3">CCUG 2113</strain>
    </source>
</reference>
<dbReference type="RefSeq" id="WP_156358877.1">
    <property type="nucleotide sequence ID" value="NZ_JAMXAX010000181.1"/>
</dbReference>
<accession>A0ABV8D5P4</accession>
<organism evidence="2 3">
    <name type="scientific">Acidovorax facilis</name>
    <dbReference type="NCBI Taxonomy" id="12917"/>
    <lineage>
        <taxon>Bacteria</taxon>
        <taxon>Pseudomonadati</taxon>
        <taxon>Pseudomonadota</taxon>
        <taxon>Betaproteobacteria</taxon>
        <taxon>Burkholderiales</taxon>
        <taxon>Comamonadaceae</taxon>
        <taxon>Acidovorax</taxon>
    </lineage>
</organism>